<name>A0A6A0AJ75_HAELA</name>
<comment type="caution">
    <text evidence="1">The sequence shown here is derived from an EMBL/GenBank/DDBJ whole genome shotgun (WGS) entry which is preliminary data.</text>
</comment>
<keyword evidence="2" id="KW-1185">Reference proteome</keyword>
<proteinExistence type="predicted"/>
<accession>A0A6A0AJ75</accession>
<reference evidence="1 2" key="1">
    <citation type="submission" date="2020-02" db="EMBL/GenBank/DDBJ databases">
        <title>Draft genome sequence of Haematococcus lacustris strain NIES-144.</title>
        <authorList>
            <person name="Morimoto D."/>
            <person name="Nakagawa S."/>
            <person name="Yoshida T."/>
            <person name="Sawayama S."/>
        </authorList>
    </citation>
    <scope>NUCLEOTIDE SEQUENCE [LARGE SCALE GENOMIC DNA]</scope>
    <source>
        <strain evidence="1 2">NIES-144</strain>
    </source>
</reference>
<sequence>MGQDRDYYRFMKEGVVFRVEELKAKELRRFQLATRRMEDAKNFKAAQQEQLNLLKDIRNQRNKGIVRLHERLNRDLAKQQEDDRSRRLDALRANDFEAYQELLRQQQASTILFLRGPTSEEEDNRFHAIT</sequence>
<evidence type="ECO:0000313" key="1">
    <source>
        <dbReference type="EMBL" id="GFH32114.1"/>
    </source>
</evidence>
<gene>
    <name evidence="1" type="ORF">HaLaN_31278</name>
</gene>
<protein>
    <submittedName>
        <fullName evidence="1">Uncharacterized protein</fullName>
    </submittedName>
</protein>
<dbReference type="EMBL" id="BLLF01006271">
    <property type="protein sequence ID" value="GFH32114.1"/>
    <property type="molecule type" value="Genomic_DNA"/>
</dbReference>
<dbReference type="Proteomes" id="UP000485058">
    <property type="component" value="Unassembled WGS sequence"/>
</dbReference>
<feature type="non-terminal residue" evidence="1">
    <location>
        <position position="1"/>
    </location>
</feature>
<organism evidence="1 2">
    <name type="scientific">Haematococcus lacustris</name>
    <name type="common">Green alga</name>
    <name type="synonym">Haematococcus pluvialis</name>
    <dbReference type="NCBI Taxonomy" id="44745"/>
    <lineage>
        <taxon>Eukaryota</taxon>
        <taxon>Viridiplantae</taxon>
        <taxon>Chlorophyta</taxon>
        <taxon>core chlorophytes</taxon>
        <taxon>Chlorophyceae</taxon>
        <taxon>CS clade</taxon>
        <taxon>Chlamydomonadales</taxon>
        <taxon>Haematococcaceae</taxon>
        <taxon>Haematococcus</taxon>
    </lineage>
</organism>
<dbReference type="AlphaFoldDB" id="A0A6A0AJ75"/>
<evidence type="ECO:0000313" key="2">
    <source>
        <dbReference type="Proteomes" id="UP000485058"/>
    </source>
</evidence>
<feature type="non-terminal residue" evidence="1">
    <location>
        <position position="130"/>
    </location>
</feature>